<proteinExistence type="predicted"/>
<comment type="caution">
    <text evidence="1">The sequence shown here is derived from an EMBL/GenBank/DDBJ whole genome shotgun (WGS) entry which is preliminary data.</text>
</comment>
<evidence type="ECO:0000313" key="2">
    <source>
        <dbReference type="Proteomes" id="UP001208534"/>
    </source>
</evidence>
<dbReference type="AlphaFoldDB" id="A0AAW5REE3"/>
<evidence type="ECO:0008006" key="3">
    <source>
        <dbReference type="Google" id="ProtNLM"/>
    </source>
</evidence>
<protein>
    <recommendedName>
        <fullName evidence="3">DUF2007 domain-containing protein</fullName>
    </recommendedName>
</protein>
<dbReference type="Proteomes" id="UP001208534">
    <property type="component" value="Unassembled WGS sequence"/>
</dbReference>
<evidence type="ECO:0000313" key="1">
    <source>
        <dbReference type="EMBL" id="MCU4397795.1"/>
    </source>
</evidence>
<gene>
    <name evidence="1" type="ORF">KTH64_12710</name>
</gene>
<dbReference type="EMBL" id="JAHPRE010000055">
    <property type="protein sequence ID" value="MCU4397795.1"/>
    <property type="molecule type" value="Genomic_DNA"/>
</dbReference>
<name>A0AAW5REE3_ACIJU</name>
<organism evidence="1 2">
    <name type="scientific">Acinetobacter junii</name>
    <dbReference type="NCBI Taxonomy" id="40215"/>
    <lineage>
        <taxon>Bacteria</taxon>
        <taxon>Pseudomonadati</taxon>
        <taxon>Pseudomonadota</taxon>
        <taxon>Gammaproteobacteria</taxon>
        <taxon>Moraxellales</taxon>
        <taxon>Moraxellaceae</taxon>
        <taxon>Acinetobacter</taxon>
    </lineage>
</organism>
<accession>A0AAW5REE3</accession>
<sequence length="69" mass="8107">MKIVQNRKEWRSNTIRHLVENGHDALGAINGTKKIEEYLFDSEKEVIVRVENDKQREALKLFIESLQPT</sequence>
<reference evidence="1" key="1">
    <citation type="submission" date="2021-06" db="EMBL/GenBank/DDBJ databases">
        <title>Propagation of a rapidly emergent carbapenem-resistant Acinetobacter baumannii lineage by various extra-hospital transmission networks.</title>
        <authorList>
            <person name="Calix J."/>
        </authorList>
    </citation>
    <scope>NUCLEOTIDE SEQUENCE</scope>
    <source>
        <strain evidence="1">WU_MDCI_Aw63</strain>
    </source>
</reference>
<dbReference type="RefSeq" id="WP_262579246.1">
    <property type="nucleotide sequence ID" value="NZ_JAHPRE010000055.1"/>
</dbReference>